<dbReference type="PANTHER" id="PTHR35111">
    <property type="entry name" value="F10A5.9-RELATED"/>
    <property type="match status" value="1"/>
</dbReference>
<protein>
    <submittedName>
        <fullName evidence="1">Uncharacterized protein</fullName>
    </submittedName>
</protein>
<organism evidence="1 2">
    <name type="scientific">Brassica carinata</name>
    <name type="common">Ethiopian mustard</name>
    <name type="synonym">Abyssinian cabbage</name>
    <dbReference type="NCBI Taxonomy" id="52824"/>
    <lineage>
        <taxon>Eukaryota</taxon>
        <taxon>Viridiplantae</taxon>
        <taxon>Streptophyta</taxon>
        <taxon>Embryophyta</taxon>
        <taxon>Tracheophyta</taxon>
        <taxon>Spermatophyta</taxon>
        <taxon>Magnoliopsida</taxon>
        <taxon>eudicotyledons</taxon>
        <taxon>Gunneridae</taxon>
        <taxon>Pentapetalae</taxon>
        <taxon>rosids</taxon>
        <taxon>malvids</taxon>
        <taxon>Brassicales</taxon>
        <taxon>Brassicaceae</taxon>
        <taxon>Brassiceae</taxon>
        <taxon>Brassica</taxon>
    </lineage>
</organism>
<dbReference type="EMBL" id="JAAMPC010000003">
    <property type="protein sequence ID" value="KAG2321136.1"/>
    <property type="molecule type" value="Genomic_DNA"/>
</dbReference>
<name>A0A8X7W0M0_BRACI</name>
<comment type="caution">
    <text evidence="1">The sequence shown here is derived from an EMBL/GenBank/DDBJ whole genome shotgun (WGS) entry which is preliminary data.</text>
</comment>
<sequence length="80" mass="9046">MKIFTKFRKIIMKFFFTIPSSSSSATRRRCKLADSCSDGEAPNISCSNSYYSHSHYSEAISDCIDFFNKSSINNNNNVSP</sequence>
<reference evidence="1 2" key="1">
    <citation type="submission" date="2020-02" db="EMBL/GenBank/DDBJ databases">
        <authorList>
            <person name="Ma Q."/>
            <person name="Huang Y."/>
            <person name="Song X."/>
            <person name="Pei D."/>
        </authorList>
    </citation>
    <scope>NUCLEOTIDE SEQUENCE [LARGE SCALE GENOMIC DNA]</scope>
    <source>
        <strain evidence="1">Sxm20200214</strain>
        <tissue evidence="1">Leaf</tissue>
    </source>
</reference>
<dbReference type="AlphaFoldDB" id="A0A8X7W0M0"/>
<dbReference type="OrthoDB" id="1840016at2759"/>
<dbReference type="PANTHER" id="PTHR35111:SF5">
    <property type="entry name" value="F10A5.9"/>
    <property type="match status" value="1"/>
</dbReference>
<gene>
    <name evidence="1" type="ORF">Bca52824_014349</name>
</gene>
<proteinExistence type="predicted"/>
<keyword evidence="2" id="KW-1185">Reference proteome</keyword>
<evidence type="ECO:0000313" key="2">
    <source>
        <dbReference type="Proteomes" id="UP000886595"/>
    </source>
</evidence>
<evidence type="ECO:0000313" key="1">
    <source>
        <dbReference type="EMBL" id="KAG2321136.1"/>
    </source>
</evidence>
<accession>A0A8X7W0M0</accession>
<dbReference type="Proteomes" id="UP000886595">
    <property type="component" value="Unassembled WGS sequence"/>
</dbReference>